<comment type="caution">
    <text evidence="2">The sequence shown here is derived from an EMBL/GenBank/DDBJ whole genome shotgun (WGS) entry which is preliminary data.</text>
</comment>
<proteinExistence type="predicted"/>
<dbReference type="EMBL" id="QKZK01000043">
    <property type="protein sequence ID" value="PZX11188.1"/>
    <property type="molecule type" value="Genomic_DNA"/>
</dbReference>
<keyword evidence="3" id="KW-1185">Reference proteome</keyword>
<sequence length="189" mass="21297">MAKSASFHILTENDDRMEKLIITPKTRIYDLLEAYPQLEDVLIDAAPPFKKLKNPVLRKTVTKITTLSQAAVIGDLKVEALVNRLRSMVGQSDVESFDSGSSHYVTLKPSWFQEHQIAEVIDIRTMLNAGDQPVHEVLAAMKRLDTNQILMVVAPFIPVPLIDKSLSINCQHWVEVKGDEEVNVYFIVV</sequence>
<protein>
    <submittedName>
        <fullName evidence="2">Uncharacterized protein DUF2249</fullName>
    </submittedName>
</protein>
<evidence type="ECO:0000313" key="3">
    <source>
        <dbReference type="Proteomes" id="UP000249239"/>
    </source>
</evidence>
<feature type="domain" description="DUF1858" evidence="1">
    <location>
        <begin position="22"/>
        <end position="82"/>
    </location>
</feature>
<reference evidence="2 3" key="1">
    <citation type="submission" date="2018-06" db="EMBL/GenBank/DDBJ databases">
        <title>Genomic Encyclopedia of Archaeal and Bacterial Type Strains, Phase II (KMG-II): from individual species to whole genera.</title>
        <authorList>
            <person name="Goeker M."/>
        </authorList>
    </citation>
    <scope>NUCLEOTIDE SEQUENCE [LARGE SCALE GENOMIC DNA]</scope>
    <source>
        <strain evidence="2 3">DSM 6779</strain>
    </source>
</reference>
<dbReference type="SUPFAM" id="SSF140683">
    <property type="entry name" value="SP0561-like"/>
    <property type="match status" value="1"/>
</dbReference>
<dbReference type="Pfam" id="PF08984">
    <property type="entry name" value="DUF1858"/>
    <property type="match status" value="1"/>
</dbReference>
<dbReference type="Gene3D" id="1.10.3910.10">
    <property type="entry name" value="SP0561-like"/>
    <property type="match status" value="1"/>
</dbReference>
<name>A0A2W7MTA2_9BACT</name>
<dbReference type="InterPro" id="IPR015077">
    <property type="entry name" value="DUF1858"/>
</dbReference>
<organism evidence="2 3">
    <name type="scientific">Breznakibacter xylanolyticus</name>
    <dbReference type="NCBI Taxonomy" id="990"/>
    <lineage>
        <taxon>Bacteria</taxon>
        <taxon>Pseudomonadati</taxon>
        <taxon>Bacteroidota</taxon>
        <taxon>Bacteroidia</taxon>
        <taxon>Marinilabiliales</taxon>
        <taxon>Marinilabiliaceae</taxon>
        <taxon>Breznakibacter</taxon>
    </lineage>
</organism>
<dbReference type="Proteomes" id="UP000249239">
    <property type="component" value="Unassembled WGS sequence"/>
</dbReference>
<dbReference type="OrthoDB" id="128918at2"/>
<dbReference type="InterPro" id="IPR038062">
    <property type="entry name" value="ScdA-like_N_sf"/>
</dbReference>
<evidence type="ECO:0000259" key="1">
    <source>
        <dbReference type="Pfam" id="PF08984"/>
    </source>
</evidence>
<dbReference type="AlphaFoldDB" id="A0A2W7MTA2"/>
<accession>A0A2W7MTA2</accession>
<gene>
    <name evidence="2" type="ORF">LX69_03203</name>
</gene>
<evidence type="ECO:0000313" key="2">
    <source>
        <dbReference type="EMBL" id="PZX11188.1"/>
    </source>
</evidence>